<dbReference type="Pfam" id="PF07559">
    <property type="entry name" value="FlgE_D2"/>
    <property type="match status" value="1"/>
</dbReference>
<dbReference type="OrthoDB" id="9804559at2"/>
<dbReference type="Gene3D" id="2.60.98.20">
    <property type="entry name" value="Flagellar hook protein FlgE"/>
    <property type="match status" value="1"/>
</dbReference>
<evidence type="ECO:0000256" key="3">
    <source>
        <dbReference type="ARBA" id="ARBA00019015"/>
    </source>
</evidence>
<dbReference type="PATRIC" id="fig|1121439.3.peg.755"/>
<comment type="subcellular location">
    <subcellularLocation>
        <location evidence="1 5">Bacterial flagellum basal body</location>
    </subcellularLocation>
</comment>
<evidence type="ECO:0000256" key="4">
    <source>
        <dbReference type="ARBA" id="ARBA00023143"/>
    </source>
</evidence>
<dbReference type="InterPro" id="IPR010930">
    <property type="entry name" value="Flg_bb/hook_C_dom"/>
</dbReference>
<dbReference type="InterPro" id="IPR011491">
    <property type="entry name" value="FlgE_D2"/>
</dbReference>
<dbReference type="STRING" id="1121439.dsat_2362"/>
<evidence type="ECO:0000259" key="9">
    <source>
        <dbReference type="Pfam" id="PF22692"/>
    </source>
</evidence>
<dbReference type="InterPro" id="IPR019776">
    <property type="entry name" value="Flagellar_basal_body_rod_CS"/>
</dbReference>
<dbReference type="Pfam" id="PF00460">
    <property type="entry name" value="Flg_bb_rod"/>
    <property type="match status" value="1"/>
</dbReference>
<dbReference type="GO" id="GO:0071978">
    <property type="term" value="P:bacterial-type flagellum-dependent swarming motility"/>
    <property type="evidence" value="ECO:0007669"/>
    <property type="project" value="TreeGrafter"/>
</dbReference>
<keyword evidence="10" id="KW-0969">Cilium</keyword>
<dbReference type="InterPro" id="IPR001444">
    <property type="entry name" value="Flag_bb_rod_N"/>
</dbReference>
<evidence type="ECO:0000313" key="10">
    <source>
        <dbReference type="EMBL" id="EPR34999.1"/>
    </source>
</evidence>
<dbReference type="NCBIfam" id="TIGR03506">
    <property type="entry name" value="FlgEFG_subfam"/>
    <property type="match status" value="1"/>
</dbReference>
<feature type="domain" description="Flagellar hook protein FlgE/F/G-like D1" evidence="9">
    <location>
        <begin position="88"/>
        <end position="154"/>
    </location>
</feature>
<accession>S7UM37</accession>
<comment type="function">
    <text evidence="5">A flexible structure which links the flagellar filament to the drive apparatus in the basal body.</text>
</comment>
<dbReference type="PROSITE" id="PS00588">
    <property type="entry name" value="FLAGELLA_BB_ROD"/>
    <property type="match status" value="1"/>
</dbReference>
<dbReference type="Pfam" id="PF22692">
    <property type="entry name" value="LlgE_F_G_D1"/>
    <property type="match status" value="1"/>
</dbReference>
<keyword evidence="10" id="KW-0282">Flagellum</keyword>
<dbReference type="InterPro" id="IPR053967">
    <property type="entry name" value="LlgE_F_G-like_D1"/>
</dbReference>
<dbReference type="InterPro" id="IPR020013">
    <property type="entry name" value="Flagellar_FlgE/F/G"/>
</dbReference>
<evidence type="ECO:0000259" key="7">
    <source>
        <dbReference type="Pfam" id="PF06429"/>
    </source>
</evidence>
<dbReference type="eggNOG" id="COG1749">
    <property type="taxonomic scope" value="Bacteria"/>
</dbReference>
<dbReference type="SUPFAM" id="SSF117143">
    <property type="entry name" value="Flagellar hook protein flgE"/>
    <property type="match status" value="1"/>
</dbReference>
<protein>
    <recommendedName>
        <fullName evidence="3 5">Flagellar hook protein FlgE</fullName>
    </recommendedName>
</protein>
<evidence type="ECO:0000313" key="11">
    <source>
        <dbReference type="Proteomes" id="UP000014975"/>
    </source>
</evidence>
<sequence>MSLTGSLYSGISGLQAHSSKMSVIGNNLANTSTIGFKSSTMQFQDLFYQSKNTGAGIGQVGVGVGISSIYSNFAQGPYESSSEATDIAIGGTGFFIVRNSDSQEVYYTRAGNFRFDSNGFLVDPNGYRVQGWQVQQGSSSGGVRTMGVSGDIRIENFQSPPQATSSVSMILNLDSGSDDEANDPANPFFSMLGFWNGTADEPLSDTRYAYQNTIRVYDENGTAHNVTVYFDPVKDPAVASSAGGNQVWEFIVCCNPSVDGRTIGGQSVGSTSAAGLLMTGTLIFNAAGQITGMSAYTLKSTASGDLKDLENWTLADVNDAGLPTFTANFSRENNASATDQDGASTVAMNFGLSNNAAGAAWQGAASNASLVGNSVANLANFTSPKIAALSTTSYDSGSTTISHSQNGYGAGFLQGISVNRDGVVTGQYSNGQILDLYALTLADFNNPYGLRREGNNLFSETRQSGVPITGLANTANLGTISSNTLEQSNVDTATEMVNLITTQRGFQANSKVITTADTMLSELIQLKR</sequence>
<name>S7UM37_9BACT</name>
<dbReference type="Proteomes" id="UP000014975">
    <property type="component" value="Unassembled WGS sequence"/>
</dbReference>
<keyword evidence="10" id="KW-0966">Cell projection</keyword>
<dbReference type="AlphaFoldDB" id="S7UM37"/>
<reference evidence="10 11" key="1">
    <citation type="journal article" date="2013" name="Genome Announc.">
        <title>Draft genome sequences for three mercury-methylating, sulfate-reducing bacteria.</title>
        <authorList>
            <person name="Brown S.D."/>
            <person name="Hurt R.A.Jr."/>
            <person name="Gilmour C.C."/>
            <person name="Elias D.A."/>
        </authorList>
    </citation>
    <scope>NUCLEOTIDE SEQUENCE [LARGE SCALE GENOMIC DNA]</scope>
    <source>
        <strain evidence="10 11">DSM 16529</strain>
    </source>
</reference>
<feature type="domain" description="Flagellar basal-body/hook protein C-terminal" evidence="7">
    <location>
        <begin position="482"/>
        <end position="526"/>
    </location>
</feature>
<organism evidence="10 11">
    <name type="scientific">Alkalidesulfovibrio alkalitolerans DSM 16529</name>
    <dbReference type="NCBI Taxonomy" id="1121439"/>
    <lineage>
        <taxon>Bacteria</taxon>
        <taxon>Pseudomonadati</taxon>
        <taxon>Thermodesulfobacteriota</taxon>
        <taxon>Desulfovibrionia</taxon>
        <taxon>Desulfovibrionales</taxon>
        <taxon>Desulfovibrionaceae</taxon>
        <taxon>Alkalidesulfovibrio</taxon>
    </lineage>
</organism>
<dbReference type="InterPro" id="IPR037058">
    <property type="entry name" value="Falgellar_hook_FlgE_sf"/>
</dbReference>
<dbReference type="RefSeq" id="WP_020886248.1">
    <property type="nucleotide sequence ID" value="NZ_ATHI01000005.1"/>
</dbReference>
<evidence type="ECO:0000256" key="5">
    <source>
        <dbReference type="RuleBase" id="RU362116"/>
    </source>
</evidence>
<evidence type="ECO:0000259" key="6">
    <source>
        <dbReference type="Pfam" id="PF00460"/>
    </source>
</evidence>
<keyword evidence="4 5" id="KW-0975">Bacterial flagellum</keyword>
<gene>
    <name evidence="10" type="ORF">dsat_2362</name>
</gene>
<evidence type="ECO:0000256" key="1">
    <source>
        <dbReference type="ARBA" id="ARBA00004117"/>
    </source>
</evidence>
<evidence type="ECO:0000259" key="8">
    <source>
        <dbReference type="Pfam" id="PF07559"/>
    </source>
</evidence>
<dbReference type="Pfam" id="PF06429">
    <property type="entry name" value="Flg_bbr_C"/>
    <property type="match status" value="1"/>
</dbReference>
<dbReference type="EMBL" id="ATHI01000005">
    <property type="protein sequence ID" value="EPR34999.1"/>
    <property type="molecule type" value="Genomic_DNA"/>
</dbReference>
<feature type="domain" description="Flagellar hook protein FlgE D2" evidence="8">
    <location>
        <begin position="199"/>
        <end position="408"/>
    </location>
</feature>
<dbReference type="PANTHER" id="PTHR30435">
    <property type="entry name" value="FLAGELLAR PROTEIN"/>
    <property type="match status" value="1"/>
</dbReference>
<feature type="domain" description="Flagellar basal body rod protein N-terminal" evidence="6">
    <location>
        <begin position="7"/>
        <end position="37"/>
    </location>
</feature>
<comment type="caution">
    <text evidence="10">The sequence shown here is derived from an EMBL/GenBank/DDBJ whole genome shotgun (WGS) entry which is preliminary data.</text>
</comment>
<proteinExistence type="inferred from homology"/>
<dbReference type="PANTHER" id="PTHR30435:SF1">
    <property type="entry name" value="FLAGELLAR HOOK PROTEIN FLGE"/>
    <property type="match status" value="1"/>
</dbReference>
<dbReference type="GO" id="GO:0009424">
    <property type="term" value="C:bacterial-type flagellum hook"/>
    <property type="evidence" value="ECO:0007669"/>
    <property type="project" value="TreeGrafter"/>
</dbReference>
<keyword evidence="11" id="KW-1185">Reference proteome</keyword>
<comment type="similarity">
    <text evidence="2 5">Belongs to the flagella basal body rod proteins family.</text>
</comment>
<dbReference type="GO" id="GO:0005829">
    <property type="term" value="C:cytosol"/>
    <property type="evidence" value="ECO:0007669"/>
    <property type="project" value="TreeGrafter"/>
</dbReference>
<dbReference type="InterPro" id="IPR037925">
    <property type="entry name" value="FlgE/F/G-like"/>
</dbReference>
<evidence type="ECO:0000256" key="2">
    <source>
        <dbReference type="ARBA" id="ARBA00009677"/>
    </source>
</evidence>
<dbReference type="GO" id="GO:0009425">
    <property type="term" value="C:bacterial-type flagellum basal body"/>
    <property type="evidence" value="ECO:0007669"/>
    <property type="project" value="UniProtKB-SubCell"/>
</dbReference>